<evidence type="ECO:0000313" key="6">
    <source>
        <dbReference type="Proteomes" id="UP001152797"/>
    </source>
</evidence>
<reference evidence="3" key="1">
    <citation type="submission" date="2022-10" db="EMBL/GenBank/DDBJ databases">
        <authorList>
            <person name="Chen Y."/>
            <person name="Dougan E. K."/>
            <person name="Chan C."/>
            <person name="Rhodes N."/>
            <person name="Thang M."/>
        </authorList>
    </citation>
    <scope>NUCLEOTIDE SEQUENCE</scope>
</reference>
<evidence type="ECO:0000259" key="2">
    <source>
        <dbReference type="PROSITE" id="PS50097"/>
    </source>
</evidence>
<evidence type="ECO:0000256" key="1">
    <source>
        <dbReference type="SAM" id="MobiDB-lite"/>
    </source>
</evidence>
<organism evidence="3">
    <name type="scientific">Cladocopium goreaui</name>
    <dbReference type="NCBI Taxonomy" id="2562237"/>
    <lineage>
        <taxon>Eukaryota</taxon>
        <taxon>Sar</taxon>
        <taxon>Alveolata</taxon>
        <taxon>Dinophyceae</taxon>
        <taxon>Suessiales</taxon>
        <taxon>Symbiodiniaceae</taxon>
        <taxon>Cladocopium</taxon>
    </lineage>
</organism>
<dbReference type="OrthoDB" id="416372at2759"/>
<feature type="region of interest" description="Disordered" evidence="1">
    <location>
        <begin position="654"/>
        <end position="676"/>
    </location>
</feature>
<name>A0A9P1DNV9_9DINO</name>
<dbReference type="PANTHER" id="PTHR45774:SF3">
    <property type="entry name" value="BTB (POZ) DOMAIN-CONTAINING 2B-RELATED"/>
    <property type="match status" value="1"/>
</dbReference>
<dbReference type="Pfam" id="PF00651">
    <property type="entry name" value="BTB"/>
    <property type="match status" value="1"/>
</dbReference>
<keyword evidence="6" id="KW-1185">Reference proteome</keyword>
<dbReference type="SMART" id="SM00225">
    <property type="entry name" value="BTB"/>
    <property type="match status" value="1"/>
</dbReference>
<dbReference type="InterPro" id="IPR000210">
    <property type="entry name" value="BTB/POZ_dom"/>
</dbReference>
<evidence type="ECO:0000313" key="3">
    <source>
        <dbReference type="EMBL" id="CAI4012901.1"/>
    </source>
</evidence>
<proteinExistence type="predicted"/>
<comment type="caution">
    <text evidence="3">The sequence shown here is derived from an EMBL/GenBank/DDBJ whole genome shotgun (WGS) entry which is preliminary data.</text>
</comment>
<dbReference type="PROSITE" id="PS50097">
    <property type="entry name" value="BTB"/>
    <property type="match status" value="1"/>
</dbReference>
<dbReference type="EMBL" id="CAMXCT020005635">
    <property type="protein sequence ID" value="CAL1166276.1"/>
    <property type="molecule type" value="Genomic_DNA"/>
</dbReference>
<reference evidence="4" key="2">
    <citation type="submission" date="2024-04" db="EMBL/GenBank/DDBJ databases">
        <authorList>
            <person name="Chen Y."/>
            <person name="Shah S."/>
            <person name="Dougan E. K."/>
            <person name="Thang M."/>
            <person name="Chan C."/>
        </authorList>
    </citation>
    <scope>NUCLEOTIDE SEQUENCE [LARGE SCALE GENOMIC DNA]</scope>
</reference>
<evidence type="ECO:0000313" key="4">
    <source>
        <dbReference type="EMBL" id="CAL1166276.1"/>
    </source>
</evidence>
<dbReference type="InterPro" id="IPR011333">
    <property type="entry name" value="SKP1/BTB/POZ_sf"/>
</dbReference>
<protein>
    <submittedName>
        <fullName evidence="5">Kelch-like protein 40a (Kelch repeat and BTB domain-containing protein 5a)</fullName>
    </submittedName>
</protein>
<dbReference type="PANTHER" id="PTHR45774">
    <property type="entry name" value="BTB/POZ DOMAIN-CONTAINING"/>
    <property type="match status" value="1"/>
</dbReference>
<dbReference type="Gene3D" id="3.30.710.10">
    <property type="entry name" value="Potassium Channel Kv1.1, Chain A"/>
    <property type="match status" value="1"/>
</dbReference>
<feature type="domain" description="BTB" evidence="2">
    <location>
        <begin position="7"/>
        <end position="76"/>
    </location>
</feature>
<dbReference type="SUPFAM" id="SSF54695">
    <property type="entry name" value="POZ domain"/>
    <property type="match status" value="1"/>
</dbReference>
<gene>
    <name evidence="3" type="ORF">C1SCF055_LOCUS37924</name>
</gene>
<dbReference type="Proteomes" id="UP001152797">
    <property type="component" value="Unassembled WGS sequence"/>
</dbReference>
<dbReference type="AlphaFoldDB" id="A0A9P1DNV9"/>
<accession>A0A9P1DNV9</accession>
<evidence type="ECO:0000313" key="5">
    <source>
        <dbReference type="EMBL" id="CAL4800213.1"/>
    </source>
</evidence>
<dbReference type="EMBL" id="CAMXCT010005635">
    <property type="protein sequence ID" value="CAI4012901.1"/>
    <property type="molecule type" value="Genomic_DNA"/>
</dbReference>
<dbReference type="EMBL" id="CAMXCT030005635">
    <property type="protein sequence ID" value="CAL4800213.1"/>
    <property type="molecule type" value="Genomic_DNA"/>
</dbReference>
<sequence length="754" mass="83733">MVDQDLCDAVALVGPARHRVPFIRAPLAAISKPLKAALYGDFLEGHTRELILEDVTLDAFDVMMRSAYHLEPELTPRRALYAFTAARLYMIDDLQKYCLGYLQHTENLDCTTSLQLLTESLKFSLDLPLEIRHLFCRKILAGSSCVIESPFFLESHSSIIASLIKLDEFYVYEERLWDRLMEWSAAAVQKPELLGPFADVTSYAAQKRAKSTTHDNSIGPSEVALQEAVFRLMLPHIRFTQLSKHFFIDKVRKHLDREQSDAVMDYFLVGRHPQGVFPKARFSLQCLQQHGRGGELLMHRMNKVTGGIGESQYILDMGGRVEVTAVCVDFCLPGRGESLTWLVSVAGTKSEKNTVEQGRGGRSTIRVLFENVCSELILEFSSRSDFFVQSIYVHGKRMFPELERANEVVRQLSQAGVKARARRGKKSKAKATLFLAWDLEEKMEENPTPAPAKEETKVKPEPLGNILGRGGGSTQARFFPLKGLIRADSTPAVPAANRSAELLQDKTTRDALLQALNSVPAPGANDIPVVPPSDPEIHRLVSQGRSLLQVDGKKAVVLLRLAARKGYLPAYLLLAEHAQSSQDDTLLIESLCALFTSPDVHKQLPKNVLNTIVMQLTAVLRDPKNRREAEAHAADIDAIAKDWPIMHMLKFPPGESKSKTSTAKQQAASKSQPKAVSQDFQKIKSAMASTASTPPVKAPEALITEIPSPLSGSCKRKEVGFQTTPGSCGKCWEQHGDLMVTIWDFNIFNEILLN</sequence>
<feature type="compositionally biased region" description="Polar residues" evidence="1">
    <location>
        <begin position="659"/>
        <end position="676"/>
    </location>
</feature>